<dbReference type="GO" id="GO:0001530">
    <property type="term" value="F:lipopolysaccharide binding"/>
    <property type="evidence" value="ECO:0007669"/>
    <property type="project" value="InterPro"/>
</dbReference>
<organism evidence="7 8">
    <name type="scientific">Pseudoduganella violacea</name>
    <dbReference type="NCBI Taxonomy" id="1715466"/>
    <lineage>
        <taxon>Bacteria</taxon>
        <taxon>Pseudomonadati</taxon>
        <taxon>Pseudomonadota</taxon>
        <taxon>Betaproteobacteria</taxon>
        <taxon>Burkholderiales</taxon>
        <taxon>Oxalobacteraceae</taxon>
        <taxon>Telluria group</taxon>
        <taxon>Pseudoduganella</taxon>
    </lineage>
</organism>
<dbReference type="InterPro" id="IPR005653">
    <property type="entry name" value="OstA-like_N"/>
</dbReference>
<dbReference type="InterPro" id="IPR052037">
    <property type="entry name" value="LPS_export_LptA"/>
</dbReference>
<comment type="subcellular location">
    <subcellularLocation>
        <location evidence="4">Periplasm</location>
    </subcellularLocation>
</comment>
<keyword evidence="1 4" id="KW-0813">Transport</keyword>
<accession>A0A7W5FUZ7</accession>
<feature type="region of interest" description="Disordered" evidence="5">
    <location>
        <begin position="154"/>
        <end position="195"/>
    </location>
</feature>
<evidence type="ECO:0000313" key="7">
    <source>
        <dbReference type="EMBL" id="MBB3120246.1"/>
    </source>
</evidence>
<dbReference type="PANTHER" id="PTHR36504">
    <property type="entry name" value="LIPOPOLYSACCHARIDE EXPORT SYSTEM PROTEIN LPTA"/>
    <property type="match status" value="1"/>
</dbReference>
<dbReference type="GO" id="GO:0043165">
    <property type="term" value="P:Gram-negative-bacterium-type cell outer membrane assembly"/>
    <property type="evidence" value="ECO:0007669"/>
    <property type="project" value="UniProtKB-UniRule"/>
</dbReference>
<evidence type="ECO:0000256" key="1">
    <source>
        <dbReference type="ARBA" id="ARBA00022448"/>
    </source>
</evidence>
<dbReference type="HAMAP" id="MF_01914">
    <property type="entry name" value="LPS_assembly_LptA"/>
    <property type="match status" value="1"/>
</dbReference>
<dbReference type="NCBIfam" id="TIGR03002">
    <property type="entry name" value="outer_YhbN_LptA"/>
    <property type="match status" value="1"/>
</dbReference>
<dbReference type="EMBL" id="JACHXD010000009">
    <property type="protein sequence ID" value="MBB3120246.1"/>
    <property type="molecule type" value="Genomic_DNA"/>
</dbReference>
<dbReference type="Proteomes" id="UP000541535">
    <property type="component" value="Unassembled WGS sequence"/>
</dbReference>
<dbReference type="AlphaFoldDB" id="A0A7W5FUZ7"/>
<dbReference type="GO" id="GO:0015920">
    <property type="term" value="P:lipopolysaccharide transport"/>
    <property type="evidence" value="ECO:0007669"/>
    <property type="project" value="UniProtKB-UniRule"/>
</dbReference>
<reference evidence="7 8" key="1">
    <citation type="submission" date="2020-08" db="EMBL/GenBank/DDBJ databases">
        <title>Genomic Encyclopedia of Type Strains, Phase III (KMG-III): the genomes of soil and plant-associated and newly described type strains.</title>
        <authorList>
            <person name="Whitman W."/>
        </authorList>
    </citation>
    <scope>NUCLEOTIDE SEQUENCE [LARGE SCALE GENOMIC DNA]</scope>
    <source>
        <strain evidence="7 8">CECT 8897</strain>
    </source>
</reference>
<evidence type="ECO:0000256" key="2">
    <source>
        <dbReference type="ARBA" id="ARBA00022729"/>
    </source>
</evidence>
<feature type="domain" description="Organic solvent tolerance-like N-terminal" evidence="6">
    <location>
        <begin position="31"/>
        <end position="149"/>
    </location>
</feature>
<evidence type="ECO:0000256" key="3">
    <source>
        <dbReference type="ARBA" id="ARBA00022764"/>
    </source>
</evidence>
<evidence type="ECO:0000313" key="8">
    <source>
        <dbReference type="Proteomes" id="UP000541535"/>
    </source>
</evidence>
<dbReference type="Gene3D" id="2.60.450.10">
    <property type="entry name" value="Lipopolysaccharide (LPS) transport protein A like domain"/>
    <property type="match status" value="1"/>
</dbReference>
<keyword evidence="8" id="KW-1185">Reference proteome</keyword>
<dbReference type="InterPro" id="IPR014340">
    <property type="entry name" value="LptA"/>
</dbReference>
<keyword evidence="2 4" id="KW-0732">Signal</keyword>
<feature type="compositionally biased region" description="Low complexity" evidence="5">
    <location>
        <begin position="174"/>
        <end position="195"/>
    </location>
</feature>
<comment type="subunit">
    <text evidence="4">Component of the lipopolysaccharide transport and assembly complex.</text>
</comment>
<dbReference type="Pfam" id="PF03968">
    <property type="entry name" value="LptD_N"/>
    <property type="match status" value="1"/>
</dbReference>
<feature type="chain" id="PRO_5031645937" description="Lipopolysaccharide export system protein LptA" evidence="4">
    <location>
        <begin position="21"/>
        <end position="195"/>
    </location>
</feature>
<dbReference type="PANTHER" id="PTHR36504:SF1">
    <property type="entry name" value="LIPOPOLYSACCHARIDE EXPORT SYSTEM PROTEIN LPTA"/>
    <property type="match status" value="1"/>
</dbReference>
<evidence type="ECO:0000256" key="5">
    <source>
        <dbReference type="SAM" id="MobiDB-lite"/>
    </source>
</evidence>
<feature type="signal peptide" evidence="4">
    <location>
        <begin position="1"/>
        <end position="20"/>
    </location>
</feature>
<evidence type="ECO:0000256" key="4">
    <source>
        <dbReference type="HAMAP-Rule" id="MF_01914"/>
    </source>
</evidence>
<dbReference type="GO" id="GO:0017089">
    <property type="term" value="F:glycolipid transfer activity"/>
    <property type="evidence" value="ECO:0007669"/>
    <property type="project" value="TreeGrafter"/>
</dbReference>
<keyword evidence="3 4" id="KW-0574">Periplasm</keyword>
<gene>
    <name evidence="4" type="primary">lptA</name>
    <name evidence="7" type="ORF">FHS03_003310</name>
</gene>
<dbReference type="GO" id="GO:0009279">
    <property type="term" value="C:cell outer membrane"/>
    <property type="evidence" value="ECO:0007669"/>
    <property type="project" value="TreeGrafter"/>
</dbReference>
<protein>
    <recommendedName>
        <fullName evidence="4">Lipopolysaccharide export system protein LptA</fullName>
    </recommendedName>
</protein>
<proteinExistence type="inferred from homology"/>
<comment type="caution">
    <text evidence="7">The sequence shown here is derived from an EMBL/GenBank/DDBJ whole genome shotgun (WGS) entry which is preliminary data.</text>
</comment>
<sequence precursor="true">MKKFLLTAAILLGMAGMSQAEKADSYKPMEINYDNLDVDDVKQLKIATGNVVITRGTLRMHAEKAVVRQDPEGYQFVTLTGAGGKAATFRQKRDGVGDQWIEGEAERIEYSEKVELVKLFTKAKIKRLEGSKPSDEVQGEFISYDSRKEFFTVKNSETGESKPGGGRGTMVIQPTRTEPPAAAPAAPATTPNAGK</sequence>
<dbReference type="RefSeq" id="WP_183442003.1">
    <property type="nucleotide sequence ID" value="NZ_JACHXD010000009.1"/>
</dbReference>
<comment type="function">
    <text evidence="4">Involved in the assembly of lipopolysaccharide (LPS). Required for the translocation of LPS from the inner membrane to the outer membrane.</text>
</comment>
<name>A0A7W5FUZ7_9BURK</name>
<dbReference type="GO" id="GO:0030288">
    <property type="term" value="C:outer membrane-bounded periplasmic space"/>
    <property type="evidence" value="ECO:0007669"/>
    <property type="project" value="TreeGrafter"/>
</dbReference>
<evidence type="ECO:0000259" key="6">
    <source>
        <dbReference type="Pfam" id="PF03968"/>
    </source>
</evidence>
<comment type="similarity">
    <text evidence="4">Belongs to the LptA family.</text>
</comment>